<dbReference type="EMBL" id="SOYY01000005">
    <property type="protein sequence ID" value="KAA0721472.1"/>
    <property type="molecule type" value="Genomic_DNA"/>
</dbReference>
<name>A0A5A9PIN4_9TELE</name>
<protein>
    <recommendedName>
        <fullName evidence="2">C-type lectin domain-containing protein</fullName>
    </recommendedName>
</protein>
<evidence type="ECO:0000259" key="2">
    <source>
        <dbReference type="PROSITE" id="PS50041"/>
    </source>
</evidence>
<gene>
    <name evidence="3" type="ORF">E1301_Tti020702</name>
</gene>
<dbReference type="PROSITE" id="PS50041">
    <property type="entry name" value="C_TYPE_LECTIN_2"/>
    <property type="match status" value="1"/>
</dbReference>
<accession>A0A5A9PIN4</accession>
<sequence>MLVRWRRQLLADLYGKNHRKLHNTQEKKDEHVINEEIELMEVVAEEQREQEAPSDLKVGQIAVSVGESALCNEENVMSDNHLTKVAVKRTKMEFNVSTEQVTKMTKLIPTDIQSDSDDSIDTQESEYDTSQDKQKQILTGFSPLVSQRDERSSRQLGIKSHFKTQRLSSRIQRKQALSSISECSERRHHYINIEKTWTEAQRYCRKNYTDLATVNNINDMNELKNTVNNNQNVWIGLKRTGVYKWKWSLGDPVKYLNWETEPSTDTNNCAVMRNGTWRQEDCNVNMRFICYNDNDSAPVVVAAESLGEHAESHSAGSAETFDFNDVNSQCDTDTLSAQLNQNLASLFLKMYLILHVSDMASQEIVDHLTQLFSLSQPILKHDFSEVFQSYGITVSETLLNEVVSIVIVKSNVIVSATAKRKQLSSTKRRKTFFENNYPVVKPVQNQKMAVAQKHVLHVYVARDTALKLTLLERPKSVEELKEIMQERFKPRLDGDSSLQYEDPDFDDILPYAPALQRQKSWPDHFVVPGFGYEMEHSLEEGNRVHEESGKLLKLKWSQKSEILKKMAETIYSFKPYPHNKELAMAAQALITAHPCLRMTAGEDGELEWKRHIGIALGFATCQLKTEKVKEQRVVNMRRALVLRAFPVYLLEDAFKFFRTCNYIDERSVPYTSRDENGSVVFKPVVQVILSGDQLTEQTADAAIRAKANEDSSLGNWTGWFQLVPMKVQTFIVP</sequence>
<keyword evidence="4" id="KW-1185">Reference proteome</keyword>
<evidence type="ECO:0000313" key="3">
    <source>
        <dbReference type="EMBL" id="KAA0721472.1"/>
    </source>
</evidence>
<dbReference type="SMART" id="SM00034">
    <property type="entry name" value="CLECT"/>
    <property type="match status" value="1"/>
</dbReference>
<dbReference type="Pfam" id="PF00059">
    <property type="entry name" value="Lectin_C"/>
    <property type="match status" value="1"/>
</dbReference>
<dbReference type="InterPro" id="IPR001304">
    <property type="entry name" value="C-type_lectin-like"/>
</dbReference>
<evidence type="ECO:0000256" key="1">
    <source>
        <dbReference type="SAM" id="MobiDB-lite"/>
    </source>
</evidence>
<dbReference type="AlphaFoldDB" id="A0A5A9PIN4"/>
<dbReference type="PANTHER" id="PTHR45784:SF3">
    <property type="entry name" value="C-TYPE LECTIN DOMAIN FAMILY 4 MEMBER K-LIKE-RELATED"/>
    <property type="match status" value="1"/>
</dbReference>
<dbReference type="InterPro" id="IPR016187">
    <property type="entry name" value="CTDL_fold"/>
</dbReference>
<evidence type="ECO:0000313" key="4">
    <source>
        <dbReference type="Proteomes" id="UP000324632"/>
    </source>
</evidence>
<dbReference type="PANTHER" id="PTHR45784">
    <property type="entry name" value="C-TYPE LECTIN DOMAIN FAMILY 20 MEMBER A-RELATED"/>
    <property type="match status" value="1"/>
</dbReference>
<feature type="domain" description="C-type lectin" evidence="2">
    <location>
        <begin position="188"/>
        <end position="291"/>
    </location>
</feature>
<dbReference type="Proteomes" id="UP000324632">
    <property type="component" value="Chromosome 5"/>
</dbReference>
<feature type="region of interest" description="Disordered" evidence="1">
    <location>
        <begin position="108"/>
        <end position="133"/>
    </location>
</feature>
<comment type="caution">
    <text evidence="3">The sequence shown here is derived from an EMBL/GenBank/DDBJ whole genome shotgun (WGS) entry which is preliminary data.</text>
</comment>
<feature type="compositionally biased region" description="Acidic residues" evidence="1">
    <location>
        <begin position="114"/>
        <end position="129"/>
    </location>
</feature>
<dbReference type="SUPFAM" id="SSF56436">
    <property type="entry name" value="C-type lectin-like"/>
    <property type="match status" value="1"/>
</dbReference>
<organism evidence="3 4">
    <name type="scientific">Triplophysa tibetana</name>
    <dbReference type="NCBI Taxonomy" id="1572043"/>
    <lineage>
        <taxon>Eukaryota</taxon>
        <taxon>Metazoa</taxon>
        <taxon>Chordata</taxon>
        <taxon>Craniata</taxon>
        <taxon>Vertebrata</taxon>
        <taxon>Euteleostomi</taxon>
        <taxon>Actinopterygii</taxon>
        <taxon>Neopterygii</taxon>
        <taxon>Teleostei</taxon>
        <taxon>Ostariophysi</taxon>
        <taxon>Cypriniformes</taxon>
        <taxon>Nemacheilidae</taxon>
        <taxon>Triplophysa</taxon>
    </lineage>
</organism>
<dbReference type="Gene3D" id="3.10.100.10">
    <property type="entry name" value="Mannose-Binding Protein A, subunit A"/>
    <property type="match status" value="1"/>
</dbReference>
<dbReference type="CDD" id="cd03602">
    <property type="entry name" value="CLECT_1"/>
    <property type="match status" value="1"/>
</dbReference>
<proteinExistence type="predicted"/>
<reference evidence="3 4" key="1">
    <citation type="journal article" date="2019" name="Mol. Ecol. Resour.">
        <title>Chromosome-level genome assembly of Triplophysa tibetana, a fish adapted to the harsh high-altitude environment of the Tibetan Plateau.</title>
        <authorList>
            <person name="Yang X."/>
            <person name="Liu H."/>
            <person name="Ma Z."/>
            <person name="Zou Y."/>
            <person name="Zou M."/>
            <person name="Mao Y."/>
            <person name="Li X."/>
            <person name="Wang H."/>
            <person name="Chen T."/>
            <person name="Wang W."/>
            <person name="Yang R."/>
        </authorList>
    </citation>
    <scope>NUCLEOTIDE SEQUENCE [LARGE SCALE GENOMIC DNA]</scope>
    <source>
        <strain evidence="3">TTIB1903HZAU</strain>
        <tissue evidence="3">Muscle</tissue>
    </source>
</reference>
<dbReference type="InterPro" id="IPR016186">
    <property type="entry name" value="C-type_lectin-like/link_sf"/>
</dbReference>